<evidence type="ECO:0000256" key="9">
    <source>
        <dbReference type="ARBA" id="ARBA00023128"/>
    </source>
</evidence>
<dbReference type="FunFam" id="3.50.50.60:FF:000021">
    <property type="entry name" value="Ubiquinone biosynthesis monooxygenase COQ6"/>
    <property type="match status" value="1"/>
</dbReference>
<evidence type="ECO:0000313" key="16">
    <source>
        <dbReference type="Proteomes" id="UP001085076"/>
    </source>
</evidence>
<dbReference type="PRINTS" id="PR00420">
    <property type="entry name" value="RNGMNOXGNASE"/>
</dbReference>
<evidence type="ECO:0000256" key="11">
    <source>
        <dbReference type="HAMAP-Rule" id="MF_03193"/>
    </source>
</evidence>
<gene>
    <name evidence="11" type="primary">COQ6</name>
    <name evidence="15" type="ORF">J5N97_022384</name>
</gene>
<feature type="chain" id="PRO_5039129688" description="Ubiquinone biosynthesis monooxygenase COQ6, mitochondrial" evidence="13">
    <location>
        <begin position="23"/>
        <end position="672"/>
    </location>
</feature>
<keyword evidence="16" id="KW-1185">Reference proteome</keyword>
<dbReference type="PROSITE" id="PS01304">
    <property type="entry name" value="UBIH"/>
    <property type="match status" value="1"/>
</dbReference>
<dbReference type="GO" id="GO:0016120">
    <property type="term" value="P:carotene biosynthetic process"/>
    <property type="evidence" value="ECO:0007669"/>
    <property type="project" value="TreeGrafter"/>
</dbReference>
<comment type="pathway">
    <text evidence="11">Cofactor biosynthesis; ubiquinone biosynthesis.</text>
</comment>
<proteinExistence type="inferred from homology"/>
<sequence>MGALPLSFLLSGWCCFDSPTGGPPVPLTGATLSHCLVCRRSPHGSTGCPLSISRTYSYCRVPILQWMFAGSLLSLLMRSRRRSSSPYAPLRPSTYTKSPFPVFPLPLTSATIPLPAPTPESLIISQVPHRAAPSTSPKMRAAMLMFQVKREAARRAVTTIYSSNYLSKRNFCDTAAVGGSSSSERSMDYEGKIGLTDKVDQHDIAIVGGGMVGLAFACALSSMPLTKQLSIAIIDSNPALNSRQCFNKNAIPDPRVSTVTPSTISFFKEIGAWEHVGQQRHAFFNQMQVWDYTGLGYTRYNARDVGKDCLGCVVENKVLANSLLLCLQNAVFQKTIYSARLTSMAFQSQSTSARNPVRQEDGKENLSGTAPANETEERKCDNRLVKLDLSDSKSIYAKLVVGADGAKSHVREIAGLKTTGWKYPQSAIICTVEHAMENHCAWQRFLPSGPIALLPIGDNFSNIVWTMSPEESAERKSMNSDDFLKAVNHALDYGYGPHPQSNFLDDYMDKFSSLTGLGAESVKEPFQVPPRITSVVSERMAFPLSLMHAHDYASKRVVLVGDAAHTVHPLAGQGVNLGFGDASTLAKVISEGLSVGTDIGELSLLKKYERERKAANITMMAILDGFQKAYSVDLGPINLLRAAAFHGAQYIAPLKRNIIAYAMGEQKWPLFS</sequence>
<evidence type="ECO:0000256" key="1">
    <source>
        <dbReference type="ARBA" id="ARBA00001974"/>
    </source>
</evidence>
<dbReference type="InterPro" id="IPR010971">
    <property type="entry name" value="UbiH/COQ6"/>
</dbReference>
<keyword evidence="8 11" id="KW-0503">Monooxygenase</keyword>
<dbReference type="InterPro" id="IPR051205">
    <property type="entry name" value="UbiH/COQ6_monooxygenase"/>
</dbReference>
<dbReference type="PANTHER" id="PTHR43876:SF7">
    <property type="entry name" value="UBIQUINONE BIOSYNTHESIS MONOOXYGENASE COQ6, MITOCHONDRIAL"/>
    <property type="match status" value="1"/>
</dbReference>
<reference evidence="15" key="1">
    <citation type="submission" date="2021-03" db="EMBL/GenBank/DDBJ databases">
        <authorList>
            <person name="Li Z."/>
            <person name="Yang C."/>
        </authorList>
    </citation>
    <scope>NUCLEOTIDE SEQUENCE</scope>
    <source>
        <strain evidence="15">Dzin_1.0</strain>
        <tissue evidence="15">Leaf</tissue>
    </source>
</reference>
<feature type="signal peptide" evidence="13">
    <location>
        <begin position="1"/>
        <end position="22"/>
    </location>
</feature>
<evidence type="ECO:0000256" key="5">
    <source>
        <dbReference type="ARBA" id="ARBA00022792"/>
    </source>
</evidence>
<comment type="catalytic activity">
    <reaction evidence="11">
        <text>a 4-hydroxy-3-(all-trans-polyprenyl)benzoate + 2 reduced [2Fe-2S]-[ferredoxin] + O2 + 2 H(+) = a 3,4-dihydroxy-5-(all-trans-polyprenyl)benzoate + 2 oxidized [2Fe-2S]-[ferredoxin] + H2O</text>
        <dbReference type="Rhea" id="RHEA:81195"/>
        <dbReference type="Rhea" id="RHEA-COMP:9514"/>
        <dbReference type="Rhea" id="RHEA-COMP:10000"/>
        <dbReference type="Rhea" id="RHEA-COMP:10001"/>
        <dbReference type="Rhea" id="RHEA-COMP:10930"/>
        <dbReference type="ChEBI" id="CHEBI:15377"/>
        <dbReference type="ChEBI" id="CHEBI:15378"/>
        <dbReference type="ChEBI" id="CHEBI:15379"/>
        <dbReference type="ChEBI" id="CHEBI:33737"/>
        <dbReference type="ChEBI" id="CHEBI:33738"/>
        <dbReference type="ChEBI" id="CHEBI:64694"/>
        <dbReference type="ChEBI" id="CHEBI:78396"/>
        <dbReference type="EC" id="1.14.15.45"/>
    </reaction>
</comment>
<dbReference type="EC" id="1.14.15.45" evidence="11"/>
<dbReference type="Gene3D" id="3.50.50.60">
    <property type="entry name" value="FAD/NAD(P)-binding domain"/>
    <property type="match status" value="2"/>
</dbReference>
<dbReference type="GO" id="GO:0106364">
    <property type="term" value="F:4-hydroxy-3-all-trans-polyprenylbenzoate oxygenase activity"/>
    <property type="evidence" value="ECO:0007669"/>
    <property type="project" value="UniProtKB-EC"/>
</dbReference>
<protein>
    <recommendedName>
        <fullName evidence="11">Ubiquinone biosynthesis monooxygenase COQ6, mitochondrial</fullName>
        <ecNumber evidence="11">1.14.15.45</ecNumber>
    </recommendedName>
    <alternativeName>
        <fullName evidence="11">2-methoxy-6-polyprenolphenol 4-hydroxylase</fullName>
        <ecNumber evidence="11">1.14.15.46</ecNumber>
    </alternativeName>
</protein>
<evidence type="ECO:0000256" key="3">
    <source>
        <dbReference type="ARBA" id="ARBA00022630"/>
    </source>
</evidence>
<keyword evidence="5 11" id="KW-0999">Mitochondrion inner membrane</keyword>
<evidence type="ECO:0000256" key="13">
    <source>
        <dbReference type="SAM" id="SignalP"/>
    </source>
</evidence>
<dbReference type="GO" id="GO:0031314">
    <property type="term" value="C:extrinsic component of mitochondrial inner membrane"/>
    <property type="evidence" value="ECO:0007669"/>
    <property type="project" value="UniProtKB-UniRule"/>
</dbReference>
<dbReference type="InterPro" id="IPR018168">
    <property type="entry name" value="Ubi_Hdrlase_CS"/>
</dbReference>
<evidence type="ECO:0000256" key="10">
    <source>
        <dbReference type="ARBA" id="ARBA00023136"/>
    </source>
</evidence>
<dbReference type="GO" id="GO:0071949">
    <property type="term" value="F:FAD binding"/>
    <property type="evidence" value="ECO:0007669"/>
    <property type="project" value="InterPro"/>
</dbReference>
<evidence type="ECO:0000256" key="2">
    <source>
        <dbReference type="ARBA" id="ARBA00005349"/>
    </source>
</evidence>
<comment type="similarity">
    <text evidence="2 11">Belongs to the UbiH/COQ6 family.</text>
</comment>
<evidence type="ECO:0000256" key="6">
    <source>
        <dbReference type="ARBA" id="ARBA00022827"/>
    </source>
</evidence>
<evidence type="ECO:0000256" key="8">
    <source>
        <dbReference type="ARBA" id="ARBA00023033"/>
    </source>
</evidence>
<keyword evidence="13" id="KW-0732">Signal</keyword>
<dbReference type="SUPFAM" id="SSF51905">
    <property type="entry name" value="FAD/NAD(P)-binding domain"/>
    <property type="match status" value="1"/>
</dbReference>
<keyword evidence="10 11" id="KW-0472">Membrane</keyword>
<evidence type="ECO:0000256" key="7">
    <source>
        <dbReference type="ARBA" id="ARBA00023002"/>
    </source>
</evidence>
<dbReference type="InterPro" id="IPR036188">
    <property type="entry name" value="FAD/NAD-bd_sf"/>
</dbReference>
<comment type="subunit">
    <text evidence="11">Component of a multi-subunit COQ enzyme complex.</text>
</comment>
<name>A0A9D5CBF7_9LILI</name>
<evidence type="ECO:0000256" key="4">
    <source>
        <dbReference type="ARBA" id="ARBA00022688"/>
    </source>
</evidence>
<dbReference type="OrthoDB" id="683240at2759"/>
<keyword evidence="4 11" id="KW-0831">Ubiquinone biosynthesis</keyword>
<dbReference type="FunFam" id="3.30.9.10:FF:000111">
    <property type="entry name" value="Ubiquinone biosynthesis monooxygenase COQ6, mitochondrial"/>
    <property type="match status" value="1"/>
</dbReference>
<comment type="caution">
    <text evidence="15">The sequence shown here is derived from an EMBL/GenBank/DDBJ whole genome shotgun (WGS) entry which is preliminary data.</text>
</comment>
<dbReference type="NCBIfam" id="TIGR01989">
    <property type="entry name" value="COQ6"/>
    <property type="match status" value="1"/>
</dbReference>
<keyword evidence="9 11" id="KW-0496">Mitochondrion</keyword>
<keyword evidence="3 11" id="KW-0285">Flavoprotein</keyword>
<comment type="catalytic activity">
    <reaction evidence="11">
        <text>a 2-methoxy-6-(all-trans-polyprenyl)phenol + 2 reduced [2Fe-2S]-[ferredoxin] + O2 + 2 H(+) = a 2-methoxy-6-(all-trans-polyprenyl)benzene-1,4-diol + 2 oxidized [2Fe-2S]-[ferredoxin] + H2O</text>
        <dbReference type="Rhea" id="RHEA:81183"/>
        <dbReference type="Rhea" id="RHEA-COMP:9551"/>
        <dbReference type="Rhea" id="RHEA-COMP:10000"/>
        <dbReference type="Rhea" id="RHEA-COMP:10001"/>
        <dbReference type="Rhea" id="RHEA-COMP:10858"/>
        <dbReference type="ChEBI" id="CHEBI:15377"/>
        <dbReference type="ChEBI" id="CHEBI:15378"/>
        <dbReference type="ChEBI" id="CHEBI:15379"/>
        <dbReference type="ChEBI" id="CHEBI:33737"/>
        <dbReference type="ChEBI" id="CHEBI:33738"/>
        <dbReference type="ChEBI" id="CHEBI:62731"/>
        <dbReference type="ChEBI" id="CHEBI:84166"/>
        <dbReference type="EC" id="1.14.15.46"/>
    </reaction>
</comment>
<dbReference type="Proteomes" id="UP001085076">
    <property type="component" value="Miscellaneous, Linkage group lg06"/>
</dbReference>
<dbReference type="EC" id="1.14.15.46" evidence="11"/>
<accession>A0A9D5CBF7</accession>
<keyword evidence="6 11" id="KW-0274">FAD</keyword>
<evidence type="ECO:0000259" key="14">
    <source>
        <dbReference type="Pfam" id="PF01494"/>
    </source>
</evidence>
<dbReference type="InterPro" id="IPR002938">
    <property type="entry name" value="FAD-bd"/>
</dbReference>
<keyword evidence="7 11" id="KW-0560">Oxidoreductase</keyword>
<organism evidence="15 16">
    <name type="scientific">Dioscorea zingiberensis</name>
    <dbReference type="NCBI Taxonomy" id="325984"/>
    <lineage>
        <taxon>Eukaryota</taxon>
        <taxon>Viridiplantae</taxon>
        <taxon>Streptophyta</taxon>
        <taxon>Embryophyta</taxon>
        <taxon>Tracheophyta</taxon>
        <taxon>Spermatophyta</taxon>
        <taxon>Magnoliopsida</taxon>
        <taxon>Liliopsida</taxon>
        <taxon>Dioscoreales</taxon>
        <taxon>Dioscoreaceae</taxon>
        <taxon>Dioscorea</taxon>
    </lineage>
</organism>
<reference evidence="15" key="2">
    <citation type="journal article" date="2022" name="Hortic Res">
        <title>The genome of Dioscorea zingiberensis sheds light on the biosynthesis, origin and evolution of the medicinally important diosgenin saponins.</title>
        <authorList>
            <person name="Li Y."/>
            <person name="Tan C."/>
            <person name="Li Z."/>
            <person name="Guo J."/>
            <person name="Li S."/>
            <person name="Chen X."/>
            <person name="Wang C."/>
            <person name="Dai X."/>
            <person name="Yang H."/>
            <person name="Song W."/>
            <person name="Hou L."/>
            <person name="Xu J."/>
            <person name="Tong Z."/>
            <person name="Xu A."/>
            <person name="Yuan X."/>
            <person name="Wang W."/>
            <person name="Yang Q."/>
            <person name="Chen L."/>
            <person name="Sun Z."/>
            <person name="Wang K."/>
            <person name="Pan B."/>
            <person name="Chen J."/>
            <person name="Bao Y."/>
            <person name="Liu F."/>
            <person name="Qi X."/>
            <person name="Gang D.R."/>
            <person name="Wen J."/>
            <person name="Li J."/>
        </authorList>
    </citation>
    <scope>NUCLEOTIDE SEQUENCE</scope>
    <source>
        <strain evidence="15">Dzin_1.0</strain>
    </source>
</reference>
<feature type="domain" description="FAD-binding" evidence="14">
    <location>
        <begin position="203"/>
        <end position="478"/>
    </location>
</feature>
<dbReference type="HAMAP" id="MF_03193">
    <property type="entry name" value="COQ6_monooxygenase"/>
    <property type="match status" value="1"/>
</dbReference>
<dbReference type="InterPro" id="IPR000689">
    <property type="entry name" value="UbQ_mOase_COQ6"/>
</dbReference>
<evidence type="ECO:0000313" key="15">
    <source>
        <dbReference type="EMBL" id="KAJ0969507.1"/>
    </source>
</evidence>
<dbReference type="Pfam" id="PF01494">
    <property type="entry name" value="FAD_binding_3"/>
    <property type="match status" value="2"/>
</dbReference>
<dbReference type="GO" id="GO:0120538">
    <property type="term" value="F:2-methoxy-6-polyprenolphenol 4-hydroxylase activity"/>
    <property type="evidence" value="ECO:0007669"/>
    <property type="project" value="UniProtKB-EC"/>
</dbReference>
<dbReference type="PANTHER" id="PTHR43876">
    <property type="entry name" value="UBIQUINONE BIOSYNTHESIS MONOOXYGENASE COQ6, MITOCHONDRIAL"/>
    <property type="match status" value="1"/>
</dbReference>
<comment type="subcellular location">
    <subcellularLocation>
        <location evidence="11">Mitochondrion inner membrane</location>
        <topology evidence="11">Peripheral membrane protein</topology>
        <orientation evidence="11">Matrix side</orientation>
    </subcellularLocation>
</comment>
<feature type="region of interest" description="Disordered" evidence="12">
    <location>
        <begin position="350"/>
        <end position="377"/>
    </location>
</feature>
<dbReference type="GO" id="GO:0016712">
    <property type="term" value="F:oxidoreductase activity, acting on paired donors, with incorporation or reduction of molecular oxygen, reduced flavin or flavoprotein as one donor, and incorporation of one atom of oxygen"/>
    <property type="evidence" value="ECO:0007669"/>
    <property type="project" value="UniProtKB-UniRule"/>
</dbReference>
<dbReference type="NCBIfam" id="TIGR01988">
    <property type="entry name" value="Ubi-OHases"/>
    <property type="match status" value="1"/>
</dbReference>
<comment type="function">
    <text evidence="11">FAD-dependent monooxygenase required for two non-consecutive steps during ubiquinone biosynthesis. Required for the C5-ring hydroxylation during ubiquinone biosynthesis by catalyzing the hydroxylation of 4-hydroxy-3-(all-trans-polyprenyl)benzoic acid to 3,4-dihydroxy-5-(all-trans-polyprenyl)benzoic acid. Also acts downstream of coq4, for the C1-hydroxylation during ubiquinone biosynthesis by catalyzing the hydroxylation of 2-methoxy-6-(all-trans-polyprenyl)phenol to 2-methoxy-6-(all-trans-polyprenyl)benzene-1,4-diol. The electrons required for the hydroxylation reaction are funneled indirectly to coq6 from NADPH via a ferredoxin/ferredoxin reductase system.</text>
</comment>
<comment type="cofactor">
    <cofactor evidence="1 11">
        <name>FAD</name>
        <dbReference type="ChEBI" id="CHEBI:57692"/>
    </cofactor>
</comment>
<dbReference type="EMBL" id="JAGGNH010000006">
    <property type="protein sequence ID" value="KAJ0969507.1"/>
    <property type="molecule type" value="Genomic_DNA"/>
</dbReference>
<dbReference type="GO" id="GO:0016123">
    <property type="term" value="P:xanthophyll biosynthetic process"/>
    <property type="evidence" value="ECO:0007669"/>
    <property type="project" value="TreeGrafter"/>
</dbReference>
<dbReference type="AlphaFoldDB" id="A0A9D5CBF7"/>
<feature type="domain" description="FAD-binding" evidence="14">
    <location>
        <begin position="532"/>
        <end position="615"/>
    </location>
</feature>
<evidence type="ECO:0000256" key="12">
    <source>
        <dbReference type="SAM" id="MobiDB-lite"/>
    </source>
</evidence>